<evidence type="ECO:0000256" key="3">
    <source>
        <dbReference type="ARBA" id="ARBA00022475"/>
    </source>
</evidence>
<comment type="subcellular location">
    <subcellularLocation>
        <location evidence="1">Cell membrane</location>
        <topology evidence="1">Lipid-anchor</topology>
    </subcellularLocation>
</comment>
<feature type="domain" description="C2" evidence="12">
    <location>
        <begin position="26"/>
        <end position="160"/>
    </location>
</feature>
<reference evidence="13" key="1">
    <citation type="submission" date="2020-06" db="EMBL/GenBank/DDBJ databases">
        <authorList>
            <person name="Li T."/>
            <person name="Hu X."/>
            <person name="Zhang T."/>
            <person name="Song X."/>
            <person name="Zhang H."/>
            <person name="Dai N."/>
            <person name="Sheng W."/>
            <person name="Hou X."/>
            <person name="Wei L."/>
        </authorList>
    </citation>
    <scope>NUCLEOTIDE SEQUENCE</scope>
    <source>
        <strain evidence="13">KEN8</strain>
        <tissue evidence="13">Leaf</tissue>
    </source>
</reference>
<evidence type="ECO:0000256" key="4">
    <source>
        <dbReference type="ARBA" id="ARBA00022723"/>
    </source>
</evidence>
<dbReference type="PROSITE" id="PS50004">
    <property type="entry name" value="C2"/>
    <property type="match status" value="2"/>
</dbReference>
<evidence type="ECO:0000256" key="2">
    <source>
        <dbReference type="ARBA" id="ARBA00009048"/>
    </source>
</evidence>
<dbReference type="Pfam" id="PF07002">
    <property type="entry name" value="Copine"/>
    <property type="match status" value="2"/>
</dbReference>
<keyword evidence="4" id="KW-0479">Metal-binding</keyword>
<keyword evidence="10" id="KW-0175">Coiled coil</keyword>
<evidence type="ECO:0000256" key="1">
    <source>
        <dbReference type="ARBA" id="ARBA00004193"/>
    </source>
</evidence>
<keyword evidence="9" id="KW-0449">Lipoprotein</keyword>
<keyword evidence="6" id="KW-0611">Plant defense</keyword>
<dbReference type="SUPFAM" id="SSF49562">
    <property type="entry name" value="C2 domain (Calcium/lipid-binding domain, CaLB)"/>
    <property type="match status" value="2"/>
</dbReference>
<feature type="coiled-coil region" evidence="10">
    <location>
        <begin position="498"/>
        <end position="544"/>
    </location>
</feature>
<evidence type="ECO:0000256" key="11">
    <source>
        <dbReference type="SAM" id="MobiDB-lite"/>
    </source>
</evidence>
<keyword evidence="5" id="KW-0677">Repeat</keyword>
<dbReference type="InterPro" id="IPR010734">
    <property type="entry name" value="Copine_C"/>
</dbReference>
<dbReference type="GO" id="GO:0006952">
    <property type="term" value="P:defense response"/>
    <property type="evidence" value="ECO:0007669"/>
    <property type="project" value="UniProtKB-KW"/>
</dbReference>
<name>A0AAW2SYH9_9LAMI</name>
<evidence type="ECO:0000256" key="8">
    <source>
        <dbReference type="ARBA" id="ARBA00023136"/>
    </source>
</evidence>
<dbReference type="PANTHER" id="PTHR10857">
    <property type="entry name" value="COPINE"/>
    <property type="match status" value="1"/>
</dbReference>
<dbReference type="GO" id="GO:0005886">
    <property type="term" value="C:plasma membrane"/>
    <property type="evidence" value="ECO:0007669"/>
    <property type="project" value="UniProtKB-SubCell"/>
</dbReference>
<feature type="region of interest" description="Disordered" evidence="11">
    <location>
        <begin position="613"/>
        <end position="641"/>
    </location>
</feature>
<dbReference type="GO" id="GO:0005544">
    <property type="term" value="F:calcium-dependent phospholipid binding"/>
    <property type="evidence" value="ECO:0007669"/>
    <property type="project" value="InterPro"/>
</dbReference>
<dbReference type="PANTHER" id="PTHR10857:SF106">
    <property type="entry name" value="C2 DOMAIN-CONTAINING PROTEIN"/>
    <property type="match status" value="1"/>
</dbReference>
<sequence length="641" mass="71580">MGNCCSDVAGGQSAVGGTISSSAGNAPNEAVDAFLRSRGYNGLFSQIELSLSAANLRDRDVLSKSDPMAVIYMKGSDGSLQELGRTEVVLNSLNPKWIRKYTLTYQFEMVQTLVFRVYDVDTQFQNIDVKALKLEEQQFLGEASCTLSEIVTKSNRILTLDLAHEGVSAPAHTRKSGQLMVYAEESVSSKTTAEMILRCSDLESKDLFSKSDPFLVISKITESGILVPICKTEVLKNDHNPKWKQIFLSIQQVGSKVLKSQLFVDKYSENIQHTFLDYLAGGYELNFMVAIDFTASNGNPRLPDSLHYIDPSGRPNAYQRAILEVGGVLQFYDSDRKFPAWGFGARPIDGPVSHCFNLNGSSSYCEDGVITDLQETKDAFVMASDLPLSILIVGVGGADFKEMEILDADKGDRLESSTGRVASRDIVQFVPFRDVQSGEVSVVQSLLAELPSQFLTYVRARGLGCMEYGYSSPSETRKAVFYVRVLSGYEERRIRSYRLQLQQRLQQAQQKKAALKQVPEQIILSEMRRMVEDMQSLNKKLEETAISDISSLSVALVEYFADCQQEAAIEEYFKPIDKEAEIIMKMQLEGEEKTMREMMTAMQRQALLEKAEAEKFPNLQNAKTDKHIQEPTGADKSAQRR</sequence>
<dbReference type="GO" id="GO:0071277">
    <property type="term" value="P:cellular response to calcium ion"/>
    <property type="evidence" value="ECO:0007669"/>
    <property type="project" value="TreeGrafter"/>
</dbReference>
<dbReference type="SMART" id="SM00239">
    <property type="entry name" value="C2"/>
    <property type="match status" value="2"/>
</dbReference>
<evidence type="ECO:0000256" key="7">
    <source>
        <dbReference type="ARBA" id="ARBA00022837"/>
    </source>
</evidence>
<evidence type="ECO:0000256" key="5">
    <source>
        <dbReference type="ARBA" id="ARBA00022737"/>
    </source>
</evidence>
<dbReference type="AlphaFoldDB" id="A0AAW2SYH9"/>
<keyword evidence="3" id="KW-1003">Cell membrane</keyword>
<dbReference type="GO" id="GO:0046872">
    <property type="term" value="F:metal ion binding"/>
    <property type="evidence" value="ECO:0007669"/>
    <property type="project" value="UniProtKB-KW"/>
</dbReference>
<dbReference type="Gene3D" id="2.60.40.150">
    <property type="entry name" value="C2 domain"/>
    <property type="match status" value="2"/>
</dbReference>
<dbReference type="Pfam" id="PF00168">
    <property type="entry name" value="C2"/>
    <property type="match status" value="2"/>
</dbReference>
<evidence type="ECO:0000313" key="13">
    <source>
        <dbReference type="EMBL" id="KAL0397200.1"/>
    </source>
</evidence>
<comment type="caution">
    <text evidence="13">The sequence shown here is derived from an EMBL/GenBank/DDBJ whole genome shotgun (WGS) entry which is preliminary data.</text>
</comment>
<evidence type="ECO:0000259" key="12">
    <source>
        <dbReference type="PROSITE" id="PS50004"/>
    </source>
</evidence>
<evidence type="ECO:0000256" key="6">
    <source>
        <dbReference type="ARBA" id="ARBA00022821"/>
    </source>
</evidence>
<comment type="similarity">
    <text evidence="2">Belongs to the copine family.</text>
</comment>
<feature type="domain" description="C2" evidence="12">
    <location>
        <begin position="175"/>
        <end position="306"/>
    </location>
</feature>
<keyword evidence="8" id="KW-0472">Membrane</keyword>
<dbReference type="InterPro" id="IPR000008">
    <property type="entry name" value="C2_dom"/>
</dbReference>
<dbReference type="CDD" id="cd04048">
    <property type="entry name" value="C2A_Copine"/>
    <property type="match status" value="1"/>
</dbReference>
<dbReference type="InterPro" id="IPR035892">
    <property type="entry name" value="C2_domain_sf"/>
</dbReference>
<gene>
    <name evidence="13" type="ORF">Scaly_0168400</name>
</gene>
<organism evidence="13">
    <name type="scientific">Sesamum calycinum</name>
    <dbReference type="NCBI Taxonomy" id="2727403"/>
    <lineage>
        <taxon>Eukaryota</taxon>
        <taxon>Viridiplantae</taxon>
        <taxon>Streptophyta</taxon>
        <taxon>Embryophyta</taxon>
        <taxon>Tracheophyta</taxon>
        <taxon>Spermatophyta</taxon>
        <taxon>Magnoliopsida</taxon>
        <taxon>eudicotyledons</taxon>
        <taxon>Gunneridae</taxon>
        <taxon>Pentapetalae</taxon>
        <taxon>asterids</taxon>
        <taxon>lamiids</taxon>
        <taxon>Lamiales</taxon>
        <taxon>Pedaliaceae</taxon>
        <taxon>Sesamum</taxon>
    </lineage>
</organism>
<evidence type="ECO:0000256" key="10">
    <source>
        <dbReference type="SAM" id="Coils"/>
    </source>
</evidence>
<proteinExistence type="inferred from homology"/>
<protein>
    <submittedName>
        <fullName evidence="13">Protein BONZAI 1</fullName>
    </submittedName>
</protein>
<dbReference type="EMBL" id="JACGWM010000001">
    <property type="protein sequence ID" value="KAL0397200.1"/>
    <property type="molecule type" value="Genomic_DNA"/>
</dbReference>
<accession>A0AAW2SYH9</accession>
<evidence type="ECO:0000256" key="9">
    <source>
        <dbReference type="ARBA" id="ARBA00023288"/>
    </source>
</evidence>
<dbReference type="FunFam" id="2.60.40.150:FF:000168">
    <property type="entry name" value="Protein BONZAI 1"/>
    <property type="match status" value="1"/>
</dbReference>
<dbReference type="InterPro" id="IPR045052">
    <property type="entry name" value="Copine"/>
</dbReference>
<reference evidence="13" key="2">
    <citation type="journal article" date="2024" name="Plant">
        <title>Genomic evolution and insights into agronomic trait innovations of Sesamum species.</title>
        <authorList>
            <person name="Miao H."/>
            <person name="Wang L."/>
            <person name="Qu L."/>
            <person name="Liu H."/>
            <person name="Sun Y."/>
            <person name="Le M."/>
            <person name="Wang Q."/>
            <person name="Wei S."/>
            <person name="Zheng Y."/>
            <person name="Lin W."/>
            <person name="Duan Y."/>
            <person name="Cao H."/>
            <person name="Xiong S."/>
            <person name="Wang X."/>
            <person name="Wei L."/>
            <person name="Li C."/>
            <person name="Ma Q."/>
            <person name="Ju M."/>
            <person name="Zhao R."/>
            <person name="Li G."/>
            <person name="Mu C."/>
            <person name="Tian Q."/>
            <person name="Mei H."/>
            <person name="Zhang T."/>
            <person name="Gao T."/>
            <person name="Zhang H."/>
        </authorList>
    </citation>
    <scope>NUCLEOTIDE SEQUENCE</scope>
    <source>
        <strain evidence="13">KEN8</strain>
    </source>
</reference>
<keyword evidence="7" id="KW-0106">Calcium</keyword>